<dbReference type="PANTHER" id="PTHR11705">
    <property type="entry name" value="PROTEASE FAMILY M14 CARBOXYPEPTIDASE A,B"/>
    <property type="match status" value="1"/>
</dbReference>
<dbReference type="GO" id="GO:0008270">
    <property type="term" value="F:zinc ion binding"/>
    <property type="evidence" value="ECO:0007669"/>
    <property type="project" value="InterPro"/>
</dbReference>
<dbReference type="Pfam" id="PF04151">
    <property type="entry name" value="PPC"/>
    <property type="match status" value="1"/>
</dbReference>
<evidence type="ECO:0000256" key="1">
    <source>
        <dbReference type="ARBA" id="ARBA00001913"/>
    </source>
</evidence>
<evidence type="ECO:0000256" key="4">
    <source>
        <dbReference type="PROSITE-ProRule" id="PRU01379"/>
    </source>
</evidence>
<comment type="caution">
    <text evidence="8">The sequence shown here is derived from an EMBL/GenBank/DDBJ whole genome shotgun (WGS) entry which is preliminary data.</text>
</comment>
<dbReference type="SMART" id="SM00089">
    <property type="entry name" value="PKD"/>
    <property type="match status" value="1"/>
</dbReference>
<evidence type="ECO:0000313" key="9">
    <source>
        <dbReference type="Proteomes" id="UP000321248"/>
    </source>
</evidence>
<evidence type="ECO:0000313" key="8">
    <source>
        <dbReference type="EMBL" id="TXK64363.1"/>
    </source>
</evidence>
<comment type="similarity">
    <text evidence="3 4">Belongs to the peptidase M14 family.</text>
</comment>
<protein>
    <submittedName>
        <fullName evidence="8">PKD domain-containing protein</fullName>
    </submittedName>
</protein>
<dbReference type="InterPro" id="IPR013783">
    <property type="entry name" value="Ig-like_fold"/>
</dbReference>
<dbReference type="Proteomes" id="UP000321248">
    <property type="component" value="Unassembled WGS sequence"/>
</dbReference>
<gene>
    <name evidence="8" type="ORF">FU658_05540</name>
</gene>
<feature type="active site" description="Proton donor/acceptor" evidence="4">
    <location>
        <position position="401"/>
    </location>
</feature>
<dbReference type="Gene3D" id="2.60.40.10">
    <property type="entry name" value="Immunoglobulins"/>
    <property type="match status" value="1"/>
</dbReference>
<dbReference type="SUPFAM" id="SSF53187">
    <property type="entry name" value="Zn-dependent exopeptidases"/>
    <property type="match status" value="1"/>
</dbReference>
<dbReference type="AlphaFoldDB" id="A0A5C8KXP8"/>
<evidence type="ECO:0000256" key="3">
    <source>
        <dbReference type="ARBA" id="ARBA00005988"/>
    </source>
</evidence>
<dbReference type="InterPro" id="IPR007280">
    <property type="entry name" value="Peptidase_C_arc/bac"/>
</dbReference>
<feature type="domain" description="PKD" evidence="6">
    <location>
        <begin position="562"/>
        <end position="646"/>
    </location>
</feature>
<dbReference type="Gene3D" id="3.40.630.10">
    <property type="entry name" value="Zn peptidases"/>
    <property type="match status" value="1"/>
</dbReference>
<dbReference type="PROSITE" id="PS52035">
    <property type="entry name" value="PEPTIDASE_M14"/>
    <property type="match status" value="1"/>
</dbReference>
<dbReference type="SUPFAM" id="SSF49299">
    <property type="entry name" value="PKD domain"/>
    <property type="match status" value="1"/>
</dbReference>
<feature type="chain" id="PRO_5023096173" evidence="5">
    <location>
        <begin position="21"/>
        <end position="832"/>
    </location>
</feature>
<comment type="cofactor">
    <cofactor evidence="2">
        <name>Zn(2+)</name>
        <dbReference type="ChEBI" id="CHEBI:29105"/>
    </cofactor>
</comment>
<proteinExistence type="inferred from homology"/>
<dbReference type="InterPro" id="IPR000601">
    <property type="entry name" value="PKD_dom"/>
</dbReference>
<name>A0A5C8KXP8_9GAMM</name>
<keyword evidence="9" id="KW-1185">Reference proteome</keyword>
<dbReference type="RefSeq" id="WP_147891175.1">
    <property type="nucleotide sequence ID" value="NZ_VRTS01000003.1"/>
</dbReference>
<dbReference type="PROSITE" id="PS50093">
    <property type="entry name" value="PKD"/>
    <property type="match status" value="1"/>
</dbReference>
<dbReference type="PANTHER" id="PTHR11705:SF119">
    <property type="entry name" value="OS02G0119300 PROTEIN"/>
    <property type="match status" value="1"/>
</dbReference>
<dbReference type="InterPro" id="IPR000834">
    <property type="entry name" value="Peptidase_M14"/>
</dbReference>
<sequence>MFVRSLAAAVLLGLSVPAAGHGEGDYFIHAHFTSQAQLERIAVRFQHLDVDREKGLVRAEASSEDIHFLQRSGLRVEVDEYATSRMRAHQLAATRAGGVQSIPGFACYRTVEETYEAMDAMAATAPGFASVIDIGPSWERSQDPQAGYEMRVLKLTNSATDVDVPDKPAMVMLSALHAREYTTAELTTRFAEQLLAGYGSDAEATWLLDNFEFHFILQANPDGRKRAESGISWRKNTNDLNGACPLNADGIDLNRNFVYGWGGTANGSSGNPCATTYRGPTAASEPETRNIIEYVAGTPDANGVYQGGVFPDRRDDDRNAPAPVDYQGLFFDNHSFSKLVLWSWGDTNQPTANGTAMRTLGRRLAWFNGYRPQQAIELYPTDGTTDDTFYGKLGVPSYTYEFGISFFEDCDTFHSQTLPDNLASMRYAARSLQAPYLLPSGPDTTAVSVDYASVVAGTTLTVTATVDDRGFNQSNGSEPVHDIVAAEAFLGTTPWDEGAVPIPLQPLGGAFDGPVAMVAGSINTAGLPPGRHLVFVQGIDASGARGTPNAAMFMVGDVDNQAPDAAFDVQTDGLQASFTDLSTDPDGDVASWSWDFGDGNVSTQRNPVHAYSATGTYIVSLDVEDDQGASATTSAAVSVVELDGVLANGEPVGGLAASGGPLYFRLDVPEGASDLRFSISGGTGDADLYVRHAELPTLSAYDCRPYLNGNEETCGTAAHPIPSTPGPWFVRIHPYTAFSGVTLVGGHEGGLLPPGPRELTAEVQARSRMTRTITLAWVGGADEVDVHRNGSVWQRVANTGSLAFSERQPGVLSFRVCDAGSSDCSAEVTADY</sequence>
<dbReference type="GO" id="GO:0004181">
    <property type="term" value="F:metallocarboxypeptidase activity"/>
    <property type="evidence" value="ECO:0007669"/>
    <property type="project" value="InterPro"/>
</dbReference>
<evidence type="ECO:0000256" key="2">
    <source>
        <dbReference type="ARBA" id="ARBA00001947"/>
    </source>
</evidence>
<dbReference type="EMBL" id="VRTS01000003">
    <property type="protein sequence ID" value="TXK64363.1"/>
    <property type="molecule type" value="Genomic_DNA"/>
</dbReference>
<dbReference type="OrthoDB" id="9811296at2"/>
<dbReference type="InterPro" id="IPR022409">
    <property type="entry name" value="PKD/Chitinase_dom"/>
</dbReference>
<organism evidence="8 9">
    <name type="scientific">Alkalisalibacterium limincola</name>
    <dbReference type="NCBI Taxonomy" id="2699169"/>
    <lineage>
        <taxon>Bacteria</taxon>
        <taxon>Pseudomonadati</taxon>
        <taxon>Pseudomonadota</taxon>
        <taxon>Gammaproteobacteria</taxon>
        <taxon>Lysobacterales</taxon>
        <taxon>Lysobacteraceae</taxon>
        <taxon>Alkalisalibacterium</taxon>
    </lineage>
</organism>
<dbReference type="InterPro" id="IPR035986">
    <property type="entry name" value="PKD_dom_sf"/>
</dbReference>
<accession>A0A5C8KXP8</accession>
<dbReference type="CDD" id="cd00146">
    <property type="entry name" value="PKD"/>
    <property type="match status" value="1"/>
</dbReference>
<dbReference type="Pfam" id="PF18911">
    <property type="entry name" value="PKD_4"/>
    <property type="match status" value="1"/>
</dbReference>
<reference evidence="8 9" key="1">
    <citation type="submission" date="2019-08" db="EMBL/GenBank/DDBJ databases">
        <authorList>
            <person name="Karlyshev A.V."/>
        </authorList>
    </citation>
    <scope>NUCLEOTIDE SEQUENCE [LARGE SCALE GENOMIC DNA]</scope>
    <source>
        <strain evidence="8 9">Alg18-2.2</strain>
    </source>
</reference>
<keyword evidence="5" id="KW-0732">Signal</keyword>
<evidence type="ECO:0000259" key="6">
    <source>
        <dbReference type="PROSITE" id="PS50093"/>
    </source>
</evidence>
<feature type="domain" description="Peptidase M14" evidence="7">
    <location>
        <begin position="107"/>
        <end position="432"/>
    </location>
</feature>
<dbReference type="GO" id="GO:0005615">
    <property type="term" value="C:extracellular space"/>
    <property type="evidence" value="ECO:0007669"/>
    <property type="project" value="TreeGrafter"/>
</dbReference>
<evidence type="ECO:0000256" key="5">
    <source>
        <dbReference type="SAM" id="SignalP"/>
    </source>
</evidence>
<feature type="signal peptide" evidence="5">
    <location>
        <begin position="1"/>
        <end position="20"/>
    </location>
</feature>
<comment type="cofactor">
    <cofactor evidence="1">
        <name>Ca(2+)</name>
        <dbReference type="ChEBI" id="CHEBI:29108"/>
    </cofactor>
</comment>
<evidence type="ECO:0000259" key="7">
    <source>
        <dbReference type="PROSITE" id="PS52035"/>
    </source>
</evidence>
<dbReference type="GO" id="GO:0006508">
    <property type="term" value="P:proteolysis"/>
    <property type="evidence" value="ECO:0007669"/>
    <property type="project" value="InterPro"/>
</dbReference>
<dbReference type="Gene3D" id="2.60.120.380">
    <property type="match status" value="1"/>
</dbReference>
<dbReference type="SMART" id="SM00631">
    <property type="entry name" value="Zn_pept"/>
    <property type="match status" value="1"/>
</dbReference>
<dbReference type="Pfam" id="PF00246">
    <property type="entry name" value="Peptidase_M14"/>
    <property type="match status" value="1"/>
</dbReference>